<accession>A0ABR0DFQ3</accession>
<feature type="domain" description="No apical meristem-associated C-terminal" evidence="12">
    <location>
        <begin position="113"/>
        <end position="296"/>
    </location>
</feature>
<dbReference type="PANTHER" id="PTHR12753">
    <property type="entry name" value="AD-003 - RELATED"/>
    <property type="match status" value="1"/>
</dbReference>
<gene>
    <name evidence="13" type="ORF">RD792_003815</name>
</gene>
<evidence type="ECO:0000256" key="6">
    <source>
        <dbReference type="ARBA" id="ARBA00039449"/>
    </source>
</evidence>
<proteinExistence type="inferred from homology"/>
<comment type="similarity">
    <text evidence="1">Belongs to the methyltransferase superfamily. NTM1 family.</text>
</comment>
<dbReference type="InterPro" id="IPR029063">
    <property type="entry name" value="SAM-dependent_MTases_sf"/>
</dbReference>
<dbReference type="InterPro" id="IPR008576">
    <property type="entry name" value="MeTrfase_NTM1"/>
</dbReference>
<dbReference type="Pfam" id="PF05891">
    <property type="entry name" value="Methyltransf_PK"/>
    <property type="match status" value="1"/>
</dbReference>
<evidence type="ECO:0000256" key="4">
    <source>
        <dbReference type="ARBA" id="ARBA00022691"/>
    </source>
</evidence>
<evidence type="ECO:0000259" key="12">
    <source>
        <dbReference type="Pfam" id="PF14303"/>
    </source>
</evidence>
<organism evidence="13 14">
    <name type="scientific">Penstemon davidsonii</name>
    <dbReference type="NCBI Taxonomy" id="160366"/>
    <lineage>
        <taxon>Eukaryota</taxon>
        <taxon>Viridiplantae</taxon>
        <taxon>Streptophyta</taxon>
        <taxon>Embryophyta</taxon>
        <taxon>Tracheophyta</taxon>
        <taxon>Spermatophyta</taxon>
        <taxon>Magnoliopsida</taxon>
        <taxon>eudicotyledons</taxon>
        <taxon>Gunneridae</taxon>
        <taxon>Pentapetalae</taxon>
        <taxon>asterids</taxon>
        <taxon>lamiids</taxon>
        <taxon>Lamiales</taxon>
        <taxon>Plantaginaceae</taxon>
        <taxon>Cheloneae</taxon>
        <taxon>Penstemon</taxon>
    </lineage>
</organism>
<dbReference type="Pfam" id="PF14303">
    <property type="entry name" value="NAM-associated"/>
    <property type="match status" value="1"/>
</dbReference>
<evidence type="ECO:0000256" key="3">
    <source>
        <dbReference type="ARBA" id="ARBA00022679"/>
    </source>
</evidence>
<reference evidence="13 14" key="1">
    <citation type="journal article" date="2023" name="bioRxiv">
        <title>Genome report: Whole genome sequence and annotation of Penstemon davidsonii.</title>
        <authorList>
            <person name="Ostevik K.L."/>
            <person name="Alabady M."/>
            <person name="Zhang M."/>
            <person name="Rausher M.D."/>
        </authorList>
    </citation>
    <scope>NUCLEOTIDE SEQUENCE [LARGE SCALE GENOMIC DNA]</scope>
    <source>
        <strain evidence="13">DNT005</strain>
        <tissue evidence="13">Whole leaf</tissue>
    </source>
</reference>
<evidence type="ECO:0000256" key="11">
    <source>
        <dbReference type="SAM" id="MobiDB-lite"/>
    </source>
</evidence>
<keyword evidence="4" id="KW-0949">S-adenosyl-L-methionine</keyword>
<dbReference type="EC" id="2.1.1.244" evidence="5"/>
<dbReference type="InterPro" id="IPR029466">
    <property type="entry name" value="NAM-associated_C"/>
</dbReference>
<comment type="caution">
    <text evidence="13">The sequence shown here is derived from an EMBL/GenBank/DDBJ whole genome shotgun (WGS) entry which is preliminary data.</text>
</comment>
<comment type="catalytic activity">
    <reaction evidence="9">
        <text>N-terminal L-prolyl-L-prolyl-L-lysyl-[protein] + 2 S-adenosyl-L-methionine = N-terminal N,N-dimethyl-L-prolyl-L-prolyl-L-lysyl-[protein] + 2 S-adenosyl-L-homocysteine + 2 H(+)</text>
        <dbReference type="Rhea" id="RHEA:54736"/>
        <dbReference type="Rhea" id="RHEA-COMP:13787"/>
        <dbReference type="Rhea" id="RHEA-COMP:13974"/>
        <dbReference type="ChEBI" id="CHEBI:15378"/>
        <dbReference type="ChEBI" id="CHEBI:57856"/>
        <dbReference type="ChEBI" id="CHEBI:59789"/>
        <dbReference type="ChEBI" id="CHEBI:138059"/>
        <dbReference type="ChEBI" id="CHEBI:138318"/>
        <dbReference type="EC" id="2.1.1.244"/>
    </reaction>
</comment>
<evidence type="ECO:0000256" key="1">
    <source>
        <dbReference type="ARBA" id="ARBA00009059"/>
    </source>
</evidence>
<keyword evidence="14" id="KW-1185">Reference proteome</keyword>
<keyword evidence="3" id="KW-0808">Transferase</keyword>
<comment type="catalytic activity">
    <reaction evidence="10">
        <text>N-terminal L-alanyl-L-prolyl-L-lysyl-[protein] + 3 S-adenosyl-L-methionine = N-terminal N,N,N-trimethyl-L-alanyl-L-prolyl-L-lysyl-[protein] + 3 S-adenosyl-L-homocysteine + 3 H(+)</text>
        <dbReference type="Rhea" id="RHEA:54712"/>
        <dbReference type="Rhea" id="RHEA-COMP:13785"/>
        <dbReference type="Rhea" id="RHEA-COMP:13971"/>
        <dbReference type="ChEBI" id="CHEBI:15378"/>
        <dbReference type="ChEBI" id="CHEBI:57856"/>
        <dbReference type="ChEBI" id="CHEBI:59789"/>
        <dbReference type="ChEBI" id="CHEBI:138057"/>
        <dbReference type="ChEBI" id="CHEBI:138315"/>
        <dbReference type="EC" id="2.1.1.244"/>
    </reaction>
</comment>
<evidence type="ECO:0000256" key="9">
    <source>
        <dbReference type="ARBA" id="ARBA00047885"/>
    </source>
</evidence>
<protein>
    <recommendedName>
        <fullName evidence="6">Alpha N-terminal protein methyltransferase 1</fullName>
        <ecNumber evidence="5">2.1.1.244</ecNumber>
    </recommendedName>
    <alternativeName>
        <fullName evidence="7">X-Pro-Lys N-terminal protein methyltransferase 1</fullName>
    </alternativeName>
</protein>
<feature type="region of interest" description="Disordered" evidence="11">
    <location>
        <begin position="136"/>
        <end position="216"/>
    </location>
</feature>
<name>A0ABR0DFQ3_9LAMI</name>
<dbReference type="Gene3D" id="3.40.50.150">
    <property type="entry name" value="Vaccinia Virus protein VP39"/>
    <property type="match status" value="1"/>
</dbReference>
<dbReference type="Proteomes" id="UP001291926">
    <property type="component" value="Unassembled WGS sequence"/>
</dbReference>
<evidence type="ECO:0000256" key="5">
    <source>
        <dbReference type="ARBA" id="ARBA00039112"/>
    </source>
</evidence>
<evidence type="ECO:0000256" key="8">
    <source>
        <dbReference type="ARBA" id="ARBA00047306"/>
    </source>
</evidence>
<evidence type="ECO:0000313" key="14">
    <source>
        <dbReference type="Proteomes" id="UP001291926"/>
    </source>
</evidence>
<dbReference type="SUPFAM" id="SSF53335">
    <property type="entry name" value="S-adenosyl-L-methionine-dependent methyltransferases"/>
    <property type="match status" value="1"/>
</dbReference>
<feature type="region of interest" description="Disordered" evidence="11">
    <location>
        <begin position="235"/>
        <end position="260"/>
    </location>
</feature>
<keyword evidence="2" id="KW-0489">Methyltransferase</keyword>
<evidence type="ECO:0000256" key="2">
    <source>
        <dbReference type="ARBA" id="ARBA00022603"/>
    </source>
</evidence>
<dbReference type="PANTHER" id="PTHR12753:SF0">
    <property type="entry name" value="ALPHA N-TERMINAL PROTEIN METHYLTRANSFERASE 1"/>
    <property type="match status" value="1"/>
</dbReference>
<evidence type="ECO:0000256" key="10">
    <source>
        <dbReference type="ARBA" id="ARBA00048167"/>
    </source>
</evidence>
<sequence length="463" mass="52187">MSRLWSNEEDIALTRAYIECSEDNIAGIGQEGKSLWMKIITMMYRILDVAGVRYEVRTKVAITSRWKKHIFKSMNKWNSACIKAHKQCASGTNLTDEHRVALLLYKTDAGNPWMFDHCWQVAKDWVIWSVESHTETQTQSQTSQFMPGMSSQPTLDREEGIYYPSPPLNDLSPSQAEPDDENLETPSSHQYSARPTGTKSAKKGKGKASSSLETTAQFNERMRQMSETAVMLEVGRQKRHEDNLQQKAMDAEKKERENEAKRLDDQIANEYRIMSMDCSSYTPDTKAYWKGLRKEIQKKGLTKCLFTGSSGGAGAGGRGSWGAPELPPYPPALGLALESLYIASMCSGFSTGGYKSTDGLKPGGLFVLKENIARSVFYTHSNTLNSSYLGFVLDKEDKSVTRSDAYFKQLFKKCGLHIYKMKDQRGLPDELFAVKMYALTTELPKRVNMSKSKRQVNRPAIIK</sequence>
<comment type="catalytic activity">
    <reaction evidence="8">
        <text>N-terminal L-seryl-L-prolyl-L-lysyl-[protein] + 3 S-adenosyl-L-methionine = N-terminal N,N,N-trimethyl-L-seryl-L-prolyl-L-lysyl-[protein] + 3 S-adenosyl-L-homocysteine + 3 H(+)</text>
        <dbReference type="Rhea" id="RHEA:54724"/>
        <dbReference type="Rhea" id="RHEA-COMP:13789"/>
        <dbReference type="Rhea" id="RHEA-COMP:13973"/>
        <dbReference type="ChEBI" id="CHEBI:15378"/>
        <dbReference type="ChEBI" id="CHEBI:57856"/>
        <dbReference type="ChEBI" id="CHEBI:59789"/>
        <dbReference type="ChEBI" id="CHEBI:138061"/>
        <dbReference type="ChEBI" id="CHEBI:138317"/>
        <dbReference type="EC" id="2.1.1.244"/>
    </reaction>
</comment>
<evidence type="ECO:0000313" key="13">
    <source>
        <dbReference type="EMBL" id="KAK4488073.1"/>
    </source>
</evidence>
<dbReference type="EMBL" id="JAYDYQ010001088">
    <property type="protein sequence ID" value="KAK4488073.1"/>
    <property type="molecule type" value="Genomic_DNA"/>
</dbReference>
<evidence type="ECO:0000256" key="7">
    <source>
        <dbReference type="ARBA" id="ARBA00043129"/>
    </source>
</evidence>
<feature type="compositionally biased region" description="Polar residues" evidence="11">
    <location>
        <begin position="184"/>
        <end position="198"/>
    </location>
</feature>